<dbReference type="InterPro" id="IPR051017">
    <property type="entry name" value="Aldolase-II_Adducin_sf"/>
</dbReference>
<proteinExistence type="predicted"/>
<dbReference type="AlphaFoldDB" id="A0A6J7QS66"/>
<dbReference type="SMART" id="SM01007">
    <property type="entry name" value="Aldolase_II"/>
    <property type="match status" value="1"/>
</dbReference>
<evidence type="ECO:0000313" key="3">
    <source>
        <dbReference type="EMBL" id="CAB4871709.1"/>
    </source>
</evidence>
<dbReference type="Gene3D" id="3.40.225.10">
    <property type="entry name" value="Class II aldolase/adducin N-terminal domain"/>
    <property type="match status" value="1"/>
</dbReference>
<accession>A0A6J7QS66</accession>
<gene>
    <name evidence="2" type="ORF">UFOPK3164_00531</name>
    <name evidence="3" type="ORF">UFOPK3427_00842</name>
    <name evidence="4" type="ORF">UFOPK4112_00825</name>
</gene>
<dbReference type="GO" id="GO:0051015">
    <property type="term" value="F:actin filament binding"/>
    <property type="evidence" value="ECO:0007669"/>
    <property type="project" value="TreeGrafter"/>
</dbReference>
<dbReference type="NCBIfam" id="NF004855">
    <property type="entry name" value="PRK06208.1"/>
    <property type="match status" value="1"/>
</dbReference>
<feature type="domain" description="Class II aldolase/adducin N-terminal" evidence="1">
    <location>
        <begin position="30"/>
        <end position="211"/>
    </location>
</feature>
<name>A0A6J7QS66_9ZZZZ</name>
<dbReference type="PANTHER" id="PTHR10672">
    <property type="entry name" value="ADDUCIN"/>
    <property type="match status" value="1"/>
</dbReference>
<evidence type="ECO:0000313" key="2">
    <source>
        <dbReference type="EMBL" id="CAB4822729.1"/>
    </source>
</evidence>
<sequence length="260" mass="28537">MPEILETQKATLAQPPTFDSFEDERQYRKERLAGALRIFGRLGFGEGVAGHITARDPERTDHFWVNPFAMSFRQISVSDLILVNHAGEVVEGNGVVNRAAFVIHAAVHQARPDVIAAAHAHSLYGKALSSLGRKIDPITQDACAFYEDHVLVSEYGGKIVLDEEAGKALATGLGPHKAAIHQNHGLFTVGQSVEEAAWWFITMERSAQAQLIAEAAGTPLHINHEDASYTRDNLGFPLAGWFSFQPLWDEIVASDPDLFD</sequence>
<dbReference type="GO" id="GO:0005856">
    <property type="term" value="C:cytoskeleton"/>
    <property type="evidence" value="ECO:0007669"/>
    <property type="project" value="TreeGrafter"/>
</dbReference>
<reference evidence="4" key="1">
    <citation type="submission" date="2020-05" db="EMBL/GenBank/DDBJ databases">
        <authorList>
            <person name="Chiriac C."/>
            <person name="Salcher M."/>
            <person name="Ghai R."/>
            <person name="Kavagutti S V."/>
        </authorList>
    </citation>
    <scope>NUCLEOTIDE SEQUENCE</scope>
</reference>
<protein>
    <submittedName>
        <fullName evidence="4">Unannotated protein</fullName>
    </submittedName>
</protein>
<dbReference type="Pfam" id="PF00596">
    <property type="entry name" value="Aldolase_II"/>
    <property type="match status" value="1"/>
</dbReference>
<dbReference type="EMBL" id="CAFBPM010000006">
    <property type="protein sequence ID" value="CAB5019489.1"/>
    <property type="molecule type" value="Genomic_DNA"/>
</dbReference>
<evidence type="ECO:0000313" key="4">
    <source>
        <dbReference type="EMBL" id="CAB5019489.1"/>
    </source>
</evidence>
<dbReference type="InterPro" id="IPR001303">
    <property type="entry name" value="Aldolase_II/adducin_N"/>
</dbReference>
<dbReference type="SUPFAM" id="SSF53639">
    <property type="entry name" value="AraD/HMP-PK domain-like"/>
    <property type="match status" value="1"/>
</dbReference>
<organism evidence="4">
    <name type="scientific">freshwater metagenome</name>
    <dbReference type="NCBI Taxonomy" id="449393"/>
    <lineage>
        <taxon>unclassified sequences</taxon>
        <taxon>metagenomes</taxon>
        <taxon>ecological metagenomes</taxon>
    </lineage>
</organism>
<dbReference type="FunFam" id="3.40.225.10:FF:000009">
    <property type="entry name" value="Class II aldolase/adducin N-terminal"/>
    <property type="match status" value="1"/>
</dbReference>
<dbReference type="EMBL" id="CAFABE010000016">
    <property type="protein sequence ID" value="CAB4822729.1"/>
    <property type="molecule type" value="Genomic_DNA"/>
</dbReference>
<evidence type="ECO:0000259" key="1">
    <source>
        <dbReference type="SMART" id="SM01007"/>
    </source>
</evidence>
<dbReference type="PANTHER" id="PTHR10672:SF3">
    <property type="entry name" value="PROTEIN HU-LI TAI SHAO"/>
    <property type="match status" value="1"/>
</dbReference>
<dbReference type="EMBL" id="CAFBLT010000001">
    <property type="protein sequence ID" value="CAB4871709.1"/>
    <property type="molecule type" value="Genomic_DNA"/>
</dbReference>
<dbReference type="InterPro" id="IPR036409">
    <property type="entry name" value="Aldolase_II/adducin_N_sf"/>
</dbReference>